<feature type="domain" description="Survival protein SurE-like phosphatase/nucleotidase" evidence="8">
    <location>
        <begin position="4"/>
        <end position="196"/>
    </location>
</feature>
<evidence type="ECO:0000259" key="8">
    <source>
        <dbReference type="Pfam" id="PF01975"/>
    </source>
</evidence>
<keyword evidence="6" id="KW-0547">Nucleotide-binding</keyword>
<dbReference type="RefSeq" id="WP_213007102.1">
    <property type="nucleotide sequence ID" value="NZ_BOQN01000040.1"/>
</dbReference>
<accession>A0A919TAK2</accession>
<dbReference type="Pfam" id="PF01975">
    <property type="entry name" value="SurE"/>
    <property type="match status" value="1"/>
</dbReference>
<evidence type="ECO:0000256" key="7">
    <source>
        <dbReference type="ARBA" id="ARBA00022801"/>
    </source>
</evidence>
<dbReference type="InterPro" id="IPR030048">
    <property type="entry name" value="SurE"/>
</dbReference>
<dbReference type="SUPFAM" id="SSF64167">
    <property type="entry name" value="SurE-like"/>
    <property type="match status" value="1"/>
</dbReference>
<evidence type="ECO:0000313" key="10">
    <source>
        <dbReference type="Proteomes" id="UP000677082"/>
    </source>
</evidence>
<reference evidence="9 10" key="1">
    <citation type="submission" date="2021-03" db="EMBL/GenBank/DDBJ databases">
        <title>Whole genome shotgun sequence of Actinoplanes toevensis NBRC 105298.</title>
        <authorList>
            <person name="Komaki H."/>
            <person name="Tamura T."/>
        </authorList>
    </citation>
    <scope>NUCLEOTIDE SEQUENCE [LARGE SCALE GENOMIC DNA]</scope>
    <source>
        <strain evidence="9 10">NBRC 105298</strain>
    </source>
</reference>
<protein>
    <recommendedName>
        <fullName evidence="3">5'-nucleotidase</fullName>
        <ecNumber evidence="3">3.1.3.5</ecNumber>
    </recommendedName>
</protein>
<evidence type="ECO:0000313" key="9">
    <source>
        <dbReference type="EMBL" id="GIM91201.1"/>
    </source>
</evidence>
<dbReference type="EC" id="3.1.3.5" evidence="3"/>
<proteinExistence type="inferred from homology"/>
<evidence type="ECO:0000256" key="3">
    <source>
        <dbReference type="ARBA" id="ARBA00012643"/>
    </source>
</evidence>
<keyword evidence="5" id="KW-0479">Metal-binding</keyword>
<dbReference type="PANTHER" id="PTHR30457:SF12">
    <property type="entry name" value="5'_3'-NUCLEOTIDASE SURE"/>
    <property type="match status" value="1"/>
</dbReference>
<keyword evidence="4" id="KW-0963">Cytoplasm</keyword>
<keyword evidence="10" id="KW-1185">Reference proteome</keyword>
<dbReference type="GO" id="GO:0046872">
    <property type="term" value="F:metal ion binding"/>
    <property type="evidence" value="ECO:0007669"/>
    <property type="project" value="UniProtKB-KW"/>
</dbReference>
<keyword evidence="7" id="KW-0378">Hydrolase</keyword>
<dbReference type="GO" id="GO:0000166">
    <property type="term" value="F:nucleotide binding"/>
    <property type="evidence" value="ECO:0007669"/>
    <property type="project" value="UniProtKB-KW"/>
</dbReference>
<dbReference type="Gene3D" id="3.40.1210.10">
    <property type="entry name" value="Survival protein SurE-like phosphatase/nucleotidase"/>
    <property type="match status" value="1"/>
</dbReference>
<dbReference type="PANTHER" id="PTHR30457">
    <property type="entry name" value="5'-NUCLEOTIDASE SURE"/>
    <property type="match status" value="1"/>
</dbReference>
<dbReference type="Proteomes" id="UP000677082">
    <property type="component" value="Unassembled WGS sequence"/>
</dbReference>
<evidence type="ECO:0000256" key="1">
    <source>
        <dbReference type="ARBA" id="ARBA00000815"/>
    </source>
</evidence>
<dbReference type="GO" id="GO:0008254">
    <property type="term" value="F:3'-nucleotidase activity"/>
    <property type="evidence" value="ECO:0007669"/>
    <property type="project" value="TreeGrafter"/>
</dbReference>
<gene>
    <name evidence="9" type="primary">surE_2</name>
    <name evidence="9" type="ORF">Ato02nite_029940</name>
</gene>
<evidence type="ECO:0000256" key="5">
    <source>
        <dbReference type="ARBA" id="ARBA00022723"/>
    </source>
</evidence>
<sequence length="261" mass="26543">MTRVLITNDDGVDAPGIRALAEAVRGRGYDTVVAAPAEEQSGMSAALTAVTEGGRVAFETRPPGYAVAASPAYIVMLAFLGVFGPPPDVVLSGINRGANTGRAVLHSGTVGAALTAANHGARALAISLDVIAPGELDSGGTAFTITDDASLHWTTAADLAADLVDWLTESPPGTVANLNVPDRAGSELAGLRRATLANFGQVRMAVAEQGADFARLTLERGDPADEGSDVALLEQGFAALTALRPVAEAANTAIPTQRAPH</sequence>
<comment type="caution">
    <text evidence="9">The sequence shown here is derived from an EMBL/GenBank/DDBJ whole genome shotgun (WGS) entry which is preliminary data.</text>
</comment>
<dbReference type="InterPro" id="IPR036523">
    <property type="entry name" value="SurE-like_sf"/>
</dbReference>
<evidence type="ECO:0000256" key="4">
    <source>
        <dbReference type="ARBA" id="ARBA00022490"/>
    </source>
</evidence>
<dbReference type="GO" id="GO:0004309">
    <property type="term" value="F:exopolyphosphatase activity"/>
    <property type="evidence" value="ECO:0007669"/>
    <property type="project" value="TreeGrafter"/>
</dbReference>
<organism evidence="9 10">
    <name type="scientific">Paractinoplanes toevensis</name>
    <dbReference type="NCBI Taxonomy" id="571911"/>
    <lineage>
        <taxon>Bacteria</taxon>
        <taxon>Bacillati</taxon>
        <taxon>Actinomycetota</taxon>
        <taxon>Actinomycetes</taxon>
        <taxon>Micromonosporales</taxon>
        <taxon>Micromonosporaceae</taxon>
        <taxon>Paractinoplanes</taxon>
    </lineage>
</organism>
<comment type="catalytic activity">
    <reaction evidence="1">
        <text>a ribonucleoside 5'-phosphate + H2O = a ribonucleoside + phosphate</text>
        <dbReference type="Rhea" id="RHEA:12484"/>
        <dbReference type="ChEBI" id="CHEBI:15377"/>
        <dbReference type="ChEBI" id="CHEBI:18254"/>
        <dbReference type="ChEBI" id="CHEBI:43474"/>
        <dbReference type="ChEBI" id="CHEBI:58043"/>
        <dbReference type="EC" id="3.1.3.5"/>
    </reaction>
</comment>
<dbReference type="EMBL" id="BOQN01000040">
    <property type="protein sequence ID" value="GIM91201.1"/>
    <property type="molecule type" value="Genomic_DNA"/>
</dbReference>
<evidence type="ECO:0000256" key="2">
    <source>
        <dbReference type="ARBA" id="ARBA00011062"/>
    </source>
</evidence>
<dbReference type="AlphaFoldDB" id="A0A919TAK2"/>
<dbReference type="GO" id="GO:0008253">
    <property type="term" value="F:5'-nucleotidase activity"/>
    <property type="evidence" value="ECO:0007669"/>
    <property type="project" value="UniProtKB-EC"/>
</dbReference>
<name>A0A919TAK2_9ACTN</name>
<evidence type="ECO:0000256" key="6">
    <source>
        <dbReference type="ARBA" id="ARBA00022741"/>
    </source>
</evidence>
<dbReference type="InterPro" id="IPR002828">
    <property type="entry name" value="SurE-like_Pase/nucleotidase"/>
</dbReference>
<comment type="similarity">
    <text evidence="2">Belongs to the SurE nucleotidase family.</text>
</comment>